<reference evidence="1" key="1">
    <citation type="submission" date="2023-03" db="EMBL/GenBank/DDBJ databases">
        <title>Massive genome expansion in bonnet fungi (Mycena s.s.) driven by repeated elements and novel gene families across ecological guilds.</title>
        <authorList>
            <consortium name="Lawrence Berkeley National Laboratory"/>
            <person name="Harder C.B."/>
            <person name="Miyauchi S."/>
            <person name="Viragh M."/>
            <person name="Kuo A."/>
            <person name="Thoen E."/>
            <person name="Andreopoulos B."/>
            <person name="Lu D."/>
            <person name="Skrede I."/>
            <person name="Drula E."/>
            <person name="Henrissat B."/>
            <person name="Morin E."/>
            <person name="Kohler A."/>
            <person name="Barry K."/>
            <person name="LaButti K."/>
            <person name="Morin E."/>
            <person name="Salamov A."/>
            <person name="Lipzen A."/>
            <person name="Mereny Z."/>
            <person name="Hegedus B."/>
            <person name="Baldrian P."/>
            <person name="Stursova M."/>
            <person name="Weitz H."/>
            <person name="Taylor A."/>
            <person name="Grigoriev I.V."/>
            <person name="Nagy L.G."/>
            <person name="Martin F."/>
            <person name="Kauserud H."/>
        </authorList>
    </citation>
    <scope>NUCLEOTIDE SEQUENCE</scope>
    <source>
        <strain evidence="1">9144</strain>
    </source>
</reference>
<dbReference type="AlphaFoldDB" id="A0AAD6VWS8"/>
<name>A0AAD6VWS8_9AGAR</name>
<dbReference type="Proteomes" id="UP001219525">
    <property type="component" value="Unassembled WGS sequence"/>
</dbReference>
<sequence length="178" mass="20097">ESEIYCNQLLRQKRGFPLYVPEPRRTLPEEYRRGGVAIGDVGRITPEGAFDFFFNIYLPADHPINNNNVPESFCPLPHYESLDVYDQSYLPGNHVSTSTIQRLDPEYVCRPPQGAVLALPHGSHLQKLENLETVRTYAATHAENWFKYINGPRGRGLDGSLYLVTGCEKAPSWGLASF</sequence>
<comment type="caution">
    <text evidence="1">The sequence shown here is derived from an EMBL/GenBank/DDBJ whole genome shotgun (WGS) entry which is preliminary data.</text>
</comment>
<feature type="non-terminal residue" evidence="1">
    <location>
        <position position="1"/>
    </location>
</feature>
<gene>
    <name evidence="1" type="ORF">GGX14DRAFT_323298</name>
</gene>
<feature type="non-terminal residue" evidence="1">
    <location>
        <position position="178"/>
    </location>
</feature>
<dbReference type="EMBL" id="JARJCW010000010">
    <property type="protein sequence ID" value="KAJ7220288.1"/>
    <property type="molecule type" value="Genomic_DNA"/>
</dbReference>
<evidence type="ECO:0000313" key="1">
    <source>
        <dbReference type="EMBL" id="KAJ7220288.1"/>
    </source>
</evidence>
<keyword evidence="2" id="KW-1185">Reference proteome</keyword>
<proteinExistence type="predicted"/>
<evidence type="ECO:0000313" key="2">
    <source>
        <dbReference type="Proteomes" id="UP001219525"/>
    </source>
</evidence>
<accession>A0AAD6VWS8</accession>
<organism evidence="1 2">
    <name type="scientific">Mycena pura</name>
    <dbReference type="NCBI Taxonomy" id="153505"/>
    <lineage>
        <taxon>Eukaryota</taxon>
        <taxon>Fungi</taxon>
        <taxon>Dikarya</taxon>
        <taxon>Basidiomycota</taxon>
        <taxon>Agaricomycotina</taxon>
        <taxon>Agaricomycetes</taxon>
        <taxon>Agaricomycetidae</taxon>
        <taxon>Agaricales</taxon>
        <taxon>Marasmiineae</taxon>
        <taxon>Mycenaceae</taxon>
        <taxon>Mycena</taxon>
    </lineage>
</organism>
<protein>
    <submittedName>
        <fullName evidence="1">Uncharacterized protein</fullName>
    </submittedName>
</protein>